<evidence type="ECO:0000313" key="2">
    <source>
        <dbReference type="Proteomes" id="UP000011783"/>
    </source>
</evidence>
<evidence type="ECO:0000313" key="1">
    <source>
        <dbReference type="EMBL" id="EMG02222.1"/>
    </source>
</evidence>
<dbReference type="Pfam" id="PF01144">
    <property type="entry name" value="CoA_trans"/>
    <property type="match status" value="1"/>
</dbReference>
<comment type="caution">
    <text evidence="1">The sequence shown here is derived from an EMBL/GenBank/DDBJ whole genome shotgun (WGS) entry which is preliminary data.</text>
</comment>
<dbReference type="Proteomes" id="UP000011783">
    <property type="component" value="Unassembled WGS sequence"/>
</dbReference>
<sequence>MEKNAKIFKNPDEMIRETVSPGMYLHLSATMSRPNALIYSLARCFQNSNPEFVISMAGIHSSAHALTIAKIVKKMITGFAGDNYPKPSPNSLYSNLLEGKPFELELWSLLSIVQRLMAGAMRLPGFITNSLLGSDLILDKLGKTAFLLPDPGHDPVSKNGSYSPNYKGKKEWTLHIFSP</sequence>
<dbReference type="AlphaFoldDB" id="M3GMK9"/>
<reference evidence="1 2" key="1">
    <citation type="submission" date="2013-01" db="EMBL/GenBank/DDBJ databases">
        <authorList>
            <person name="Harkins D.M."/>
            <person name="Durkin A.S."/>
            <person name="Brinkac L.M."/>
            <person name="Haft D.H."/>
            <person name="Selengut J.D."/>
            <person name="Sanka R."/>
            <person name="DePew J."/>
            <person name="Purushe J."/>
            <person name="Picardeau M."/>
            <person name="Werts C."/>
            <person name="Goarant C."/>
            <person name="Vinetz J.M."/>
            <person name="Sutton G.G."/>
            <person name="Nierman W.C."/>
            <person name="Fouts D.E."/>
        </authorList>
    </citation>
    <scope>NUCLEOTIDE SEQUENCE [LARGE SCALE GENOMIC DNA]</scope>
    <source>
        <strain evidence="1 2">200701203</strain>
    </source>
</reference>
<dbReference type="Gene3D" id="3.40.1080.10">
    <property type="entry name" value="Glutaconate Coenzyme A-transferase"/>
    <property type="match status" value="1"/>
</dbReference>
<keyword evidence="1" id="KW-0808">Transferase</keyword>
<dbReference type="PANTHER" id="PTHR43293">
    <property type="entry name" value="ACETATE COA-TRANSFERASE YDIF"/>
    <property type="match status" value="1"/>
</dbReference>
<accession>M3GMK9</accession>
<dbReference type="BioCyc" id="LBOR1193007:G11KN-2028-MONOMER"/>
<dbReference type="InterPro" id="IPR037171">
    <property type="entry name" value="NagB/RpiA_transferase-like"/>
</dbReference>
<dbReference type="EMBL" id="AKWO02000002">
    <property type="protein sequence ID" value="EMG02222.1"/>
    <property type="molecule type" value="Genomic_DNA"/>
</dbReference>
<protein>
    <submittedName>
        <fullName evidence="1">Coenzyme A transferase domain protein</fullName>
    </submittedName>
</protein>
<dbReference type="PANTHER" id="PTHR43293:SF3">
    <property type="entry name" value="CHOLESTEROL RING-CLEAVING HYDROLASE IPDB SUBUNIT"/>
    <property type="match status" value="1"/>
</dbReference>
<dbReference type="SUPFAM" id="SSF100950">
    <property type="entry name" value="NagB/RpiA/CoA transferase-like"/>
    <property type="match status" value="1"/>
</dbReference>
<name>M3GMK9_LEPBO</name>
<dbReference type="GO" id="GO:0008410">
    <property type="term" value="F:CoA-transferase activity"/>
    <property type="evidence" value="ECO:0007669"/>
    <property type="project" value="InterPro"/>
</dbReference>
<dbReference type="InterPro" id="IPR004165">
    <property type="entry name" value="CoA_trans_fam_I"/>
</dbReference>
<proteinExistence type="predicted"/>
<organism evidence="1 2">
    <name type="scientific">Leptospira borgpetersenii str. 200701203</name>
    <dbReference type="NCBI Taxonomy" id="1193007"/>
    <lineage>
        <taxon>Bacteria</taxon>
        <taxon>Pseudomonadati</taxon>
        <taxon>Spirochaetota</taxon>
        <taxon>Spirochaetia</taxon>
        <taxon>Leptospirales</taxon>
        <taxon>Leptospiraceae</taxon>
        <taxon>Leptospira</taxon>
    </lineage>
</organism>
<gene>
    <name evidence="1" type="ORF">LEP1GSC123_0777</name>
</gene>